<evidence type="ECO:0008006" key="4">
    <source>
        <dbReference type="Google" id="ProtNLM"/>
    </source>
</evidence>
<feature type="transmembrane region" description="Helical" evidence="1">
    <location>
        <begin position="12"/>
        <end position="30"/>
    </location>
</feature>
<protein>
    <recommendedName>
        <fullName evidence="4">DUF3592 domain-containing protein</fullName>
    </recommendedName>
</protein>
<keyword evidence="1" id="KW-0472">Membrane</keyword>
<evidence type="ECO:0000313" key="3">
    <source>
        <dbReference type="Proteomes" id="UP001199659"/>
    </source>
</evidence>
<keyword evidence="3" id="KW-1185">Reference proteome</keyword>
<feature type="transmembrane region" description="Helical" evidence="1">
    <location>
        <begin position="37"/>
        <end position="57"/>
    </location>
</feature>
<accession>A0ABY3S250</accession>
<proteinExistence type="predicted"/>
<dbReference type="EMBL" id="CP087880">
    <property type="protein sequence ID" value="UGS40114.1"/>
    <property type="molecule type" value="Genomic_DNA"/>
</dbReference>
<gene>
    <name evidence="2" type="ORF">G163CM_08070</name>
</gene>
<keyword evidence="1" id="KW-0812">Transmembrane</keyword>
<keyword evidence="1" id="KW-1133">Transmembrane helix</keyword>
<organism evidence="2 3">
    <name type="scientific">Pseudocitrobacter corydidari</name>
    <dbReference type="NCBI Taxonomy" id="2891570"/>
    <lineage>
        <taxon>Bacteria</taxon>
        <taxon>Pseudomonadati</taxon>
        <taxon>Pseudomonadota</taxon>
        <taxon>Gammaproteobacteria</taxon>
        <taxon>Enterobacterales</taxon>
        <taxon>Enterobacteriaceae</taxon>
        <taxon>Pseudocitrobacter</taxon>
    </lineage>
</organism>
<evidence type="ECO:0000313" key="2">
    <source>
        <dbReference type="EMBL" id="UGS40114.1"/>
    </source>
</evidence>
<name>A0ABY3S250_9ENTR</name>
<dbReference type="RefSeq" id="WP_231827009.1">
    <property type="nucleotide sequence ID" value="NZ_CP087880.1"/>
</dbReference>
<reference evidence="2 3" key="1">
    <citation type="journal article" date="2022" name="Int. J. Syst. Evol. Microbiol.">
        <title>Pseudocitrobacter corydidari sp. nov., isolated from the Asian emerald cockroach Corydidarum magnifica.</title>
        <authorList>
            <person name="Guzman J."/>
            <person name="Poehlein A."/>
            <person name="Glaeser S.P."/>
            <person name="Schwengers O."/>
            <person name="Blom J."/>
            <person name="Hollensteiner J."/>
            <person name="Kampfer P."/>
            <person name="Vilcinskas A."/>
        </authorList>
    </citation>
    <scope>NUCLEOTIDE SEQUENCE [LARGE SCALE GENOMIC DNA]</scope>
    <source>
        <strain evidence="2">G163CM</strain>
    </source>
</reference>
<dbReference type="Proteomes" id="UP001199659">
    <property type="component" value="Chromosome"/>
</dbReference>
<sequence length="254" mass="29501">MNIDNHQILLPFIYSTLLFFACWIVVIHYHRYTKLIALFYAFLLMYTVYAVAMEYHYHRTSLPMLATVSAVHSISSVERRMTDTCHYLRGGRVDCSTLYDYDLTWRVNDKTWVYHAEDKRVEPNGAMCVNVVKDKPAIGKPCENIFFNVSHLPVLIAIWAISAFIFLVVIGYQLKMRRMSPHPTPGLYRIYTISGQLLLETKSWQEAMPFISGKYLLPSTRKTVEEIIIDGKKKKVGCVSYYVRPRKGRKKIGL</sequence>
<evidence type="ECO:0000256" key="1">
    <source>
        <dbReference type="SAM" id="Phobius"/>
    </source>
</evidence>
<feature type="transmembrane region" description="Helical" evidence="1">
    <location>
        <begin position="154"/>
        <end position="172"/>
    </location>
</feature>